<organism evidence="2 3">
    <name type="scientific">Parasponia andersonii</name>
    <name type="common">Sponia andersonii</name>
    <dbReference type="NCBI Taxonomy" id="3476"/>
    <lineage>
        <taxon>Eukaryota</taxon>
        <taxon>Viridiplantae</taxon>
        <taxon>Streptophyta</taxon>
        <taxon>Embryophyta</taxon>
        <taxon>Tracheophyta</taxon>
        <taxon>Spermatophyta</taxon>
        <taxon>Magnoliopsida</taxon>
        <taxon>eudicotyledons</taxon>
        <taxon>Gunneridae</taxon>
        <taxon>Pentapetalae</taxon>
        <taxon>rosids</taxon>
        <taxon>fabids</taxon>
        <taxon>Rosales</taxon>
        <taxon>Cannabaceae</taxon>
        <taxon>Parasponia</taxon>
    </lineage>
</organism>
<protein>
    <submittedName>
        <fullName evidence="2">Uncharacterized protein</fullName>
    </submittedName>
</protein>
<gene>
    <name evidence="2" type="ORF">PanWU01x14_084500</name>
</gene>
<dbReference type="Proteomes" id="UP000237105">
    <property type="component" value="Unassembled WGS sequence"/>
</dbReference>
<keyword evidence="3" id="KW-1185">Reference proteome</keyword>
<dbReference type="EMBL" id="JXTB01000053">
    <property type="protein sequence ID" value="PON69986.1"/>
    <property type="molecule type" value="Genomic_DNA"/>
</dbReference>
<reference evidence="3" key="1">
    <citation type="submission" date="2016-06" db="EMBL/GenBank/DDBJ databases">
        <title>Parallel loss of symbiosis genes in relatives of nitrogen-fixing non-legume Parasponia.</title>
        <authorList>
            <person name="Van Velzen R."/>
            <person name="Holmer R."/>
            <person name="Bu F."/>
            <person name="Rutten L."/>
            <person name="Van Zeijl A."/>
            <person name="Liu W."/>
            <person name="Santuari L."/>
            <person name="Cao Q."/>
            <person name="Sharma T."/>
            <person name="Shen D."/>
            <person name="Roswanjaya Y."/>
            <person name="Wardhani T."/>
            <person name="Kalhor M.S."/>
            <person name="Jansen J."/>
            <person name="Van den Hoogen J."/>
            <person name="Gungor B."/>
            <person name="Hartog M."/>
            <person name="Hontelez J."/>
            <person name="Verver J."/>
            <person name="Yang W.-C."/>
            <person name="Schijlen E."/>
            <person name="Repin R."/>
            <person name="Schilthuizen M."/>
            <person name="Schranz E."/>
            <person name="Heidstra R."/>
            <person name="Miyata K."/>
            <person name="Fedorova E."/>
            <person name="Kohlen W."/>
            <person name="Bisseling T."/>
            <person name="Smit S."/>
            <person name="Geurts R."/>
        </authorList>
    </citation>
    <scope>NUCLEOTIDE SEQUENCE [LARGE SCALE GENOMIC DNA]</scope>
    <source>
        <strain evidence="3">cv. WU1-14</strain>
    </source>
</reference>
<evidence type="ECO:0000313" key="2">
    <source>
        <dbReference type="EMBL" id="PON69986.1"/>
    </source>
</evidence>
<comment type="caution">
    <text evidence="2">The sequence shown here is derived from an EMBL/GenBank/DDBJ whole genome shotgun (WGS) entry which is preliminary data.</text>
</comment>
<evidence type="ECO:0000313" key="3">
    <source>
        <dbReference type="Proteomes" id="UP000237105"/>
    </source>
</evidence>
<feature type="region of interest" description="Disordered" evidence="1">
    <location>
        <begin position="1"/>
        <end position="23"/>
    </location>
</feature>
<proteinExistence type="predicted"/>
<accession>A0A2P5D9N0</accession>
<dbReference type="AlphaFoldDB" id="A0A2P5D9N0"/>
<feature type="non-terminal residue" evidence="2">
    <location>
        <position position="102"/>
    </location>
</feature>
<name>A0A2P5D9N0_PARAD</name>
<evidence type="ECO:0000256" key="1">
    <source>
        <dbReference type="SAM" id="MobiDB-lite"/>
    </source>
</evidence>
<sequence>MDPTALGNDESDHSGDSQHFPDGVILGPVPIPVVDMVSLESDGEVVSGSNPSINEIKNQLATIVVPDQLPVLVPDQFPVLVPNERLLVAIQRIEDHSDDEND</sequence>